<dbReference type="PANTHER" id="PTHR13343:SF17">
    <property type="entry name" value="CELLULAR REPRESSOR OF E1A-STIMULATED GENES, ISOFORM A"/>
    <property type="match status" value="1"/>
</dbReference>
<dbReference type="OrthoDB" id="46836at2759"/>
<dbReference type="InterPro" id="IPR012349">
    <property type="entry name" value="Split_barrel_FMN-bd"/>
</dbReference>
<sequence length="206" mass="23199">MLQIVSVIAFCVLLSEARIFNVERNRTHHSHHRAHDLPPKAHHRTHHRTHLPPANETALVARYIVNHAEWAAIATVSVQKDTDTYPVADVVSISDGPIENGTGIPYMYITPLDTTTQNLDVNDTAELKTVTQSFFGRHPGLQNLPADHHFYFAKLEILNIDLLDGFGGLKHISVEDYYHPSLNHTVNKLYERAFVSNIVSNIVSNE</sequence>
<reference evidence="4 5" key="1">
    <citation type="journal article" date="2010" name="Science">
        <title>Genomic comparison of the ants Camponotus floridanus and Harpegnathos saltator.</title>
        <authorList>
            <person name="Bonasio R."/>
            <person name="Zhang G."/>
            <person name="Ye C."/>
            <person name="Mutti N.S."/>
            <person name="Fang X."/>
            <person name="Qin N."/>
            <person name="Donahue G."/>
            <person name="Yang P."/>
            <person name="Li Q."/>
            <person name="Li C."/>
            <person name="Zhang P."/>
            <person name="Huang Z."/>
            <person name="Berger S.L."/>
            <person name="Reinberg D."/>
            <person name="Wang J."/>
            <person name="Liebig J."/>
        </authorList>
    </citation>
    <scope>NUCLEOTIDE SEQUENCE [LARGE SCALE GENOMIC DNA]</scope>
    <source>
        <strain evidence="5">C129</strain>
    </source>
</reference>
<dbReference type="GO" id="GO:0005615">
    <property type="term" value="C:extracellular space"/>
    <property type="evidence" value="ECO:0007669"/>
    <property type="project" value="TreeGrafter"/>
</dbReference>
<dbReference type="AlphaFoldDB" id="E2A6T2"/>
<dbReference type="EMBL" id="GL437198">
    <property type="protein sequence ID" value="EFN70857.1"/>
    <property type="molecule type" value="Genomic_DNA"/>
</dbReference>
<feature type="region of interest" description="Disordered" evidence="1">
    <location>
        <begin position="29"/>
        <end position="48"/>
    </location>
</feature>
<feature type="domain" description="CREG-like beta-barrel" evidence="3">
    <location>
        <begin position="52"/>
        <end position="125"/>
    </location>
</feature>
<evidence type="ECO:0000256" key="2">
    <source>
        <dbReference type="SAM" id="SignalP"/>
    </source>
</evidence>
<dbReference type="InterPro" id="IPR055343">
    <property type="entry name" value="CREG_beta-barrel"/>
</dbReference>
<dbReference type="FunCoup" id="E2A6T2">
    <property type="interactions" value="11"/>
</dbReference>
<keyword evidence="5" id="KW-1185">Reference proteome</keyword>
<dbReference type="PANTHER" id="PTHR13343">
    <property type="entry name" value="CREG1 PROTEIN"/>
    <property type="match status" value="1"/>
</dbReference>
<proteinExistence type="predicted"/>
<dbReference type="GO" id="GO:0005737">
    <property type="term" value="C:cytoplasm"/>
    <property type="evidence" value="ECO:0007669"/>
    <property type="project" value="UniProtKB-ARBA"/>
</dbReference>
<dbReference type="OMA" id="AQTPYCR"/>
<dbReference type="InParanoid" id="E2A6T2"/>
<feature type="signal peptide" evidence="2">
    <location>
        <begin position="1"/>
        <end position="17"/>
    </location>
</feature>
<dbReference type="Pfam" id="PF13883">
    <property type="entry name" value="CREG_beta-barrel"/>
    <property type="match status" value="1"/>
</dbReference>
<protein>
    <submittedName>
        <fullName evidence="4">Protein CREG1</fullName>
    </submittedName>
</protein>
<gene>
    <name evidence="4" type="ORF">EAG_05474</name>
</gene>
<evidence type="ECO:0000313" key="4">
    <source>
        <dbReference type="EMBL" id="EFN70857.1"/>
    </source>
</evidence>
<accession>E2A6T2</accession>
<feature type="chain" id="PRO_5003156861" evidence="2">
    <location>
        <begin position="18"/>
        <end position="206"/>
    </location>
</feature>
<evidence type="ECO:0000256" key="1">
    <source>
        <dbReference type="SAM" id="MobiDB-lite"/>
    </source>
</evidence>
<evidence type="ECO:0000259" key="3">
    <source>
        <dbReference type="Pfam" id="PF13883"/>
    </source>
</evidence>
<keyword evidence="2" id="KW-0732">Signal</keyword>
<evidence type="ECO:0000313" key="5">
    <source>
        <dbReference type="Proteomes" id="UP000000311"/>
    </source>
</evidence>
<name>E2A6T2_CAMFO</name>
<dbReference type="Gene3D" id="2.30.110.10">
    <property type="entry name" value="Electron Transport, Fmn-binding Protein, Chain A"/>
    <property type="match status" value="2"/>
</dbReference>
<organism evidence="5">
    <name type="scientific">Camponotus floridanus</name>
    <name type="common">Florida carpenter ant</name>
    <dbReference type="NCBI Taxonomy" id="104421"/>
    <lineage>
        <taxon>Eukaryota</taxon>
        <taxon>Metazoa</taxon>
        <taxon>Ecdysozoa</taxon>
        <taxon>Arthropoda</taxon>
        <taxon>Hexapoda</taxon>
        <taxon>Insecta</taxon>
        <taxon>Pterygota</taxon>
        <taxon>Neoptera</taxon>
        <taxon>Endopterygota</taxon>
        <taxon>Hymenoptera</taxon>
        <taxon>Apocrita</taxon>
        <taxon>Aculeata</taxon>
        <taxon>Formicoidea</taxon>
        <taxon>Formicidae</taxon>
        <taxon>Formicinae</taxon>
        <taxon>Camponotus</taxon>
    </lineage>
</organism>
<dbReference type="Proteomes" id="UP000000311">
    <property type="component" value="Unassembled WGS sequence"/>
</dbReference>
<dbReference type="SUPFAM" id="SSF50475">
    <property type="entry name" value="FMN-binding split barrel"/>
    <property type="match status" value="1"/>
</dbReference>